<dbReference type="AlphaFoldDB" id="A0A4S2MUV2"/>
<name>A0A4S2MUV2_9PEZI</name>
<feature type="region of interest" description="Disordered" evidence="1">
    <location>
        <begin position="70"/>
        <end position="101"/>
    </location>
</feature>
<dbReference type="InParanoid" id="A0A4S2MUV2"/>
<dbReference type="OrthoDB" id="2013972at2759"/>
<evidence type="ECO:0000256" key="1">
    <source>
        <dbReference type="SAM" id="MobiDB-lite"/>
    </source>
</evidence>
<dbReference type="Proteomes" id="UP000298138">
    <property type="component" value="Unassembled WGS sequence"/>
</dbReference>
<accession>A0A4S2MUV2</accession>
<feature type="region of interest" description="Disordered" evidence="1">
    <location>
        <begin position="1"/>
        <end position="40"/>
    </location>
</feature>
<dbReference type="EMBL" id="ML220125">
    <property type="protein sequence ID" value="TGZ80321.1"/>
    <property type="molecule type" value="Genomic_DNA"/>
</dbReference>
<protein>
    <submittedName>
        <fullName evidence="2">Uncharacterized protein</fullName>
    </submittedName>
</protein>
<proteinExistence type="predicted"/>
<reference evidence="2 3" key="1">
    <citation type="submission" date="2019-04" db="EMBL/GenBank/DDBJ databases">
        <title>Comparative genomics and transcriptomics to analyze fruiting body development in filamentous ascomycetes.</title>
        <authorList>
            <consortium name="DOE Joint Genome Institute"/>
            <person name="Lutkenhaus R."/>
            <person name="Traeger S."/>
            <person name="Breuer J."/>
            <person name="Kuo A."/>
            <person name="Lipzen A."/>
            <person name="Pangilinan J."/>
            <person name="Dilworth D."/>
            <person name="Sandor L."/>
            <person name="Poggeler S."/>
            <person name="Barry K."/>
            <person name="Grigoriev I.V."/>
            <person name="Nowrousian M."/>
        </authorList>
    </citation>
    <scope>NUCLEOTIDE SEQUENCE [LARGE SCALE GENOMIC DNA]</scope>
    <source>
        <strain evidence="2 3">CBS 389.68</strain>
    </source>
</reference>
<sequence>MAEPTLANNLAPLEAATDDSAGHDSGIEDVSLASSTQSLTESIREQVYENGRRYHRKSQEKYAMPSDEALEFGDEHPGSTVIGVDLAPIQPWTEHTATGSP</sequence>
<evidence type="ECO:0000313" key="3">
    <source>
        <dbReference type="Proteomes" id="UP000298138"/>
    </source>
</evidence>
<gene>
    <name evidence="2" type="ORF">EX30DRAFT_349466</name>
</gene>
<organism evidence="2 3">
    <name type="scientific">Ascodesmis nigricans</name>
    <dbReference type="NCBI Taxonomy" id="341454"/>
    <lineage>
        <taxon>Eukaryota</taxon>
        <taxon>Fungi</taxon>
        <taxon>Dikarya</taxon>
        <taxon>Ascomycota</taxon>
        <taxon>Pezizomycotina</taxon>
        <taxon>Pezizomycetes</taxon>
        <taxon>Pezizales</taxon>
        <taxon>Ascodesmidaceae</taxon>
        <taxon>Ascodesmis</taxon>
    </lineage>
</organism>
<keyword evidence="3" id="KW-1185">Reference proteome</keyword>
<evidence type="ECO:0000313" key="2">
    <source>
        <dbReference type="EMBL" id="TGZ80321.1"/>
    </source>
</evidence>